<proteinExistence type="predicted"/>
<sequence length="64" mass="7661">MICLQNVDSCENFKINLQEFERLRKKMIRTAMLLGMDHPDVLKYSQELDKLHNILLKKQLQEQS</sequence>
<dbReference type="AlphaFoldDB" id="A0A366Y517"/>
<dbReference type="SUPFAM" id="SSF140500">
    <property type="entry name" value="BAS1536-like"/>
    <property type="match status" value="1"/>
</dbReference>
<evidence type="ECO:0000313" key="2">
    <source>
        <dbReference type="Proteomes" id="UP000253314"/>
    </source>
</evidence>
<protein>
    <submittedName>
        <fullName evidence="1">Aspartyl-phosphate phosphatase Spo0E family protein</fullName>
    </submittedName>
</protein>
<dbReference type="Gene3D" id="4.10.280.10">
    <property type="entry name" value="Helix-loop-helix DNA-binding domain"/>
    <property type="match status" value="1"/>
</dbReference>
<dbReference type="EMBL" id="QOCW01000001">
    <property type="protein sequence ID" value="RBW71301.1"/>
    <property type="molecule type" value="Genomic_DNA"/>
</dbReference>
<keyword evidence="2" id="KW-1185">Reference proteome</keyword>
<dbReference type="RefSeq" id="WP_113804006.1">
    <property type="nucleotide sequence ID" value="NZ_QOCW01000001.1"/>
</dbReference>
<name>A0A366Y517_9BACI</name>
<dbReference type="GO" id="GO:0046983">
    <property type="term" value="F:protein dimerization activity"/>
    <property type="evidence" value="ECO:0007669"/>
    <property type="project" value="InterPro"/>
</dbReference>
<dbReference type="InterPro" id="IPR018540">
    <property type="entry name" value="Spo0E-like"/>
</dbReference>
<comment type="caution">
    <text evidence="1">The sequence shown here is derived from an EMBL/GenBank/DDBJ whole genome shotgun (WGS) entry which is preliminary data.</text>
</comment>
<dbReference type="Pfam" id="PF09388">
    <property type="entry name" value="SpoOE-like"/>
    <property type="match status" value="1"/>
</dbReference>
<dbReference type="InterPro" id="IPR037208">
    <property type="entry name" value="Spo0E-like_sf"/>
</dbReference>
<gene>
    <name evidence="1" type="ORF">DS031_00690</name>
</gene>
<dbReference type="OrthoDB" id="1684493at2"/>
<dbReference type="GO" id="GO:0043937">
    <property type="term" value="P:regulation of sporulation"/>
    <property type="evidence" value="ECO:0007669"/>
    <property type="project" value="InterPro"/>
</dbReference>
<organism evidence="1 2">
    <name type="scientific">Bacillus taeanensis</name>
    <dbReference type="NCBI Taxonomy" id="273032"/>
    <lineage>
        <taxon>Bacteria</taxon>
        <taxon>Bacillati</taxon>
        <taxon>Bacillota</taxon>
        <taxon>Bacilli</taxon>
        <taxon>Bacillales</taxon>
        <taxon>Bacillaceae</taxon>
        <taxon>Bacillus</taxon>
    </lineage>
</organism>
<evidence type="ECO:0000313" key="1">
    <source>
        <dbReference type="EMBL" id="RBW71301.1"/>
    </source>
</evidence>
<accession>A0A366Y517</accession>
<dbReference type="Proteomes" id="UP000253314">
    <property type="component" value="Unassembled WGS sequence"/>
</dbReference>
<reference evidence="1 2" key="1">
    <citation type="submission" date="2018-07" db="EMBL/GenBank/DDBJ databases">
        <title>Lottiidibacillus patelloidae gen. nov., sp. nov., isolated from the intestinal tract of a marine limpet and the reclassification of B. taeanensis BH030017T, B. algicola KMM 3737T and B. hwajinpoensis SW-72T as genus Lottiidibacillus.</title>
        <authorList>
            <person name="Liu R."/>
            <person name="Huang Z."/>
        </authorList>
    </citation>
    <scope>NUCLEOTIDE SEQUENCE [LARGE SCALE GENOMIC DNA]</scope>
    <source>
        <strain evidence="1 2">BH030017</strain>
    </source>
</reference>
<dbReference type="InterPro" id="IPR036638">
    <property type="entry name" value="HLH_DNA-bd_sf"/>
</dbReference>